<evidence type="ECO:0008006" key="3">
    <source>
        <dbReference type="Google" id="ProtNLM"/>
    </source>
</evidence>
<proteinExistence type="predicted"/>
<dbReference type="InterPro" id="IPR051262">
    <property type="entry name" value="SMP-30/CGR1_Lactonase"/>
</dbReference>
<evidence type="ECO:0000313" key="1">
    <source>
        <dbReference type="EMBL" id="KEQ00105.1"/>
    </source>
</evidence>
<dbReference type="PANTHER" id="PTHR47572:SF5">
    <property type="entry name" value="BLR2277 PROTEIN"/>
    <property type="match status" value="1"/>
</dbReference>
<dbReference type="Gene3D" id="2.120.10.30">
    <property type="entry name" value="TolB, C-terminal domain"/>
    <property type="match status" value="1"/>
</dbReference>
<sequence length="299" mass="31795">MMKKLSLYTIVFACLALCTLYLYGRSNMVSSTTGATASNTSANNTTRAAASKISADNTAGLTTVAASFDAPTGIAFDSSNAMYVTNWSGNSTTKITADGERKTIYSNISSPAGIVIDAEDNIYVSSYSDDYILKITADGKAEKISDGYHTPTGIAFSNSGNLLITNRSTGEIVSLDLNNRRKEIIARGLSTPVGVTQLPDNSLVVSQYSGRLTLIRPNGQQTELGKDFNRPGVGIVTVSPNMVAVIDNGADMVRTVDIKTGTVRKLVTSLPGAVALALHNNRYYIGTWQDGTVYAFNPK</sequence>
<accession>A0A074VCA4</accession>
<organism evidence="1 2">
    <name type="scientific">Snodgrassella alvi SCGC AB-598-J21</name>
    <dbReference type="NCBI Taxonomy" id="1385367"/>
    <lineage>
        <taxon>Bacteria</taxon>
        <taxon>Pseudomonadati</taxon>
        <taxon>Pseudomonadota</taxon>
        <taxon>Betaproteobacteria</taxon>
        <taxon>Neisseriales</taxon>
        <taxon>Neisseriaceae</taxon>
        <taxon>Snodgrassella</taxon>
    </lineage>
</organism>
<gene>
    <name evidence="1" type="ORF">SASC598J21_022180</name>
</gene>
<dbReference type="InterPro" id="IPR011042">
    <property type="entry name" value="6-blade_b-propeller_TolB-like"/>
</dbReference>
<comment type="caution">
    <text evidence="1">The sequence shown here is derived from an EMBL/GenBank/DDBJ whole genome shotgun (WGS) entry which is preliminary data.</text>
</comment>
<dbReference type="SUPFAM" id="SSF101898">
    <property type="entry name" value="NHL repeat"/>
    <property type="match status" value="1"/>
</dbReference>
<dbReference type="Proteomes" id="UP000027644">
    <property type="component" value="Unassembled WGS sequence"/>
</dbReference>
<dbReference type="EMBL" id="AVQL01000455">
    <property type="protein sequence ID" value="KEQ00105.1"/>
    <property type="molecule type" value="Genomic_DNA"/>
</dbReference>
<reference evidence="1 2" key="1">
    <citation type="journal article" date="2014" name="PLoS Genet.">
        <title>Hidden diversity in honey bee gut symbionts detected by single-cell genomics.</title>
        <authorList>
            <person name="Engel P."/>
            <person name="Stepanauskas R."/>
            <person name="Moran N."/>
        </authorList>
    </citation>
    <scope>NUCLEOTIDE SEQUENCE [LARGE SCALE GENOMIC DNA]</scope>
    <source>
        <strain evidence="1 2">SCGC AB-598-J21</strain>
    </source>
</reference>
<name>A0A074VCA4_9NEIS</name>
<dbReference type="AlphaFoldDB" id="A0A074VCA4"/>
<dbReference type="PANTHER" id="PTHR47572">
    <property type="entry name" value="LIPOPROTEIN-RELATED"/>
    <property type="match status" value="1"/>
</dbReference>
<protein>
    <recommendedName>
        <fullName evidence="3">Gluconolactonase</fullName>
    </recommendedName>
</protein>
<evidence type="ECO:0000313" key="2">
    <source>
        <dbReference type="Proteomes" id="UP000027644"/>
    </source>
</evidence>